<evidence type="ECO:0000313" key="1">
    <source>
        <dbReference type="EMBL" id="KWX11770.1"/>
    </source>
</evidence>
<dbReference type="OrthoDB" id="10251315at2759"/>
<sequence length="167" mass="19072">MRAKINTVFISTIHGFLKSYSHKYVNGYEYLSLHRCFLMNYTIAVLIQAPLKTLNYQIQILFQKTSMAMLVVETAQESRNPIVSDVTVELTDNKEIRVTPKDGESTLLKDVQLVSISDTQLVITGTDQGNNTLRYYTFKHQELSKQAGYDKFNSLPKTDPIKALEMI</sequence>
<gene>
    <name evidence="1" type="ORF">QR46_4266</name>
</gene>
<name>A0A132NNV2_GIAIN</name>
<accession>A0A132NNV2</accession>
<comment type="caution">
    <text evidence="1">The sequence shown here is derived from an EMBL/GenBank/DDBJ whole genome shotgun (WGS) entry which is preliminary data.</text>
</comment>
<dbReference type="AlphaFoldDB" id="A0A132NNV2"/>
<organism evidence="1 2">
    <name type="scientific">Giardia duodenalis assemblage B</name>
    <dbReference type="NCBI Taxonomy" id="1394984"/>
    <lineage>
        <taxon>Eukaryota</taxon>
        <taxon>Metamonada</taxon>
        <taxon>Diplomonadida</taxon>
        <taxon>Hexamitidae</taxon>
        <taxon>Giardiinae</taxon>
        <taxon>Giardia</taxon>
    </lineage>
</organism>
<dbReference type="VEuPathDB" id="GiardiaDB:QR46_4266"/>
<dbReference type="EMBL" id="JXTI01000157">
    <property type="protein sequence ID" value="KWX11770.1"/>
    <property type="molecule type" value="Genomic_DNA"/>
</dbReference>
<protein>
    <submittedName>
        <fullName evidence="1">Uncharacterized protein</fullName>
    </submittedName>
</protein>
<reference evidence="1 2" key="1">
    <citation type="journal article" date="2015" name="Mol. Biochem. Parasitol.">
        <title>Identification of polymorphic genes for use in assemblage B genotyping assays through comparative genomics of multiple assemblage B Giardia duodenalis isolates.</title>
        <authorList>
            <person name="Wielinga C."/>
            <person name="Thompson R.C."/>
            <person name="Monis P."/>
            <person name="Ryan U."/>
        </authorList>
    </citation>
    <scope>NUCLEOTIDE SEQUENCE [LARGE SCALE GENOMIC DNA]</scope>
    <source>
        <strain evidence="1 2">BAH15c1</strain>
    </source>
</reference>
<proteinExistence type="predicted"/>
<evidence type="ECO:0000313" key="2">
    <source>
        <dbReference type="Proteomes" id="UP000070089"/>
    </source>
</evidence>
<dbReference type="Proteomes" id="UP000070089">
    <property type="component" value="Unassembled WGS sequence"/>
</dbReference>